<keyword evidence="6" id="KW-0325">Glycoprotein</keyword>
<evidence type="ECO:0000256" key="6">
    <source>
        <dbReference type="ARBA" id="ARBA00023180"/>
    </source>
</evidence>
<feature type="domain" description="Laminin EGF-like" evidence="12">
    <location>
        <begin position="386"/>
        <end position="438"/>
    </location>
</feature>
<organism evidence="13 14">
    <name type="scientific">Megalops atlanticus</name>
    <name type="common">Tarpon</name>
    <name type="synonym">Clupea gigantea</name>
    <dbReference type="NCBI Taxonomy" id="7932"/>
    <lineage>
        <taxon>Eukaryota</taxon>
        <taxon>Metazoa</taxon>
        <taxon>Chordata</taxon>
        <taxon>Craniata</taxon>
        <taxon>Vertebrata</taxon>
        <taxon>Euteleostomi</taxon>
        <taxon>Actinopterygii</taxon>
        <taxon>Neopterygii</taxon>
        <taxon>Teleostei</taxon>
        <taxon>Elopiformes</taxon>
        <taxon>Megalopidae</taxon>
        <taxon>Megalops</taxon>
    </lineage>
</organism>
<dbReference type="Gene3D" id="2.10.25.10">
    <property type="entry name" value="Laminin"/>
    <property type="match status" value="5"/>
</dbReference>
<dbReference type="CDD" id="cd00055">
    <property type="entry name" value="EGF_Lam"/>
    <property type="match status" value="4"/>
</dbReference>
<feature type="disulfide bond" evidence="8">
    <location>
        <begin position="212"/>
        <end position="221"/>
    </location>
</feature>
<feature type="transmembrane region" description="Helical" evidence="10">
    <location>
        <begin position="509"/>
        <end position="532"/>
    </location>
</feature>
<dbReference type="PROSITE" id="PS01248">
    <property type="entry name" value="EGF_LAM_1"/>
    <property type="match status" value="2"/>
</dbReference>
<feature type="disulfide bond" evidence="8">
    <location>
        <begin position="259"/>
        <end position="268"/>
    </location>
</feature>
<dbReference type="PRINTS" id="PR00011">
    <property type="entry name" value="EGFLAMININ"/>
</dbReference>
<dbReference type="InterPro" id="IPR050440">
    <property type="entry name" value="Laminin/Netrin_ECM"/>
</dbReference>
<evidence type="ECO:0000256" key="5">
    <source>
        <dbReference type="ARBA" id="ARBA00023157"/>
    </source>
</evidence>
<dbReference type="GO" id="GO:0005576">
    <property type="term" value="C:extracellular region"/>
    <property type="evidence" value="ECO:0007669"/>
    <property type="project" value="UniProtKB-ARBA"/>
</dbReference>
<feature type="signal peptide" evidence="11">
    <location>
        <begin position="1"/>
        <end position="31"/>
    </location>
</feature>
<evidence type="ECO:0000256" key="10">
    <source>
        <dbReference type="SAM" id="Phobius"/>
    </source>
</evidence>
<keyword evidence="4" id="KW-0084">Basement membrane</keyword>
<dbReference type="GO" id="GO:0009888">
    <property type="term" value="P:tissue development"/>
    <property type="evidence" value="ECO:0007669"/>
    <property type="project" value="TreeGrafter"/>
</dbReference>
<dbReference type="GO" id="GO:0005604">
    <property type="term" value="C:basement membrane"/>
    <property type="evidence" value="ECO:0007669"/>
    <property type="project" value="UniProtKB-SubCell"/>
</dbReference>
<dbReference type="SMART" id="SM00180">
    <property type="entry name" value="EGF_Lam"/>
    <property type="match status" value="5"/>
</dbReference>
<gene>
    <name evidence="13" type="ORF">MATL_G00086540</name>
</gene>
<dbReference type="PROSITE" id="PS50027">
    <property type="entry name" value="EGF_LAM_2"/>
    <property type="match status" value="4"/>
</dbReference>
<dbReference type="Pfam" id="PF00053">
    <property type="entry name" value="EGF_laminin"/>
    <property type="match status" value="4"/>
</dbReference>
<dbReference type="SMART" id="SM00181">
    <property type="entry name" value="EGF"/>
    <property type="match status" value="5"/>
</dbReference>
<keyword evidence="2 11" id="KW-0732">Signal</keyword>
<dbReference type="FunFam" id="2.10.25.10:FF:000188">
    <property type="entry name" value="Laminin subunit gamma 2"/>
    <property type="match status" value="2"/>
</dbReference>
<dbReference type="SUPFAM" id="SSF57196">
    <property type="entry name" value="EGF/Laminin"/>
    <property type="match status" value="4"/>
</dbReference>
<dbReference type="OrthoDB" id="19138at2759"/>
<feature type="disulfide bond" evidence="8">
    <location>
        <begin position="411"/>
        <end position="420"/>
    </location>
</feature>
<dbReference type="EMBL" id="JAFDVH010000006">
    <property type="protein sequence ID" value="KAG7476788.1"/>
    <property type="molecule type" value="Genomic_DNA"/>
</dbReference>
<evidence type="ECO:0000313" key="13">
    <source>
        <dbReference type="EMBL" id="KAG7476788.1"/>
    </source>
</evidence>
<keyword evidence="4" id="KW-0964">Secreted</keyword>
<evidence type="ECO:0000313" key="14">
    <source>
        <dbReference type="Proteomes" id="UP001046870"/>
    </source>
</evidence>
<keyword evidence="10" id="KW-1133">Transmembrane helix</keyword>
<evidence type="ECO:0000256" key="1">
    <source>
        <dbReference type="ARBA" id="ARBA00004302"/>
    </source>
</evidence>
<comment type="caution">
    <text evidence="8">Lacks conserved residue(s) required for the propagation of feature annotation.</text>
</comment>
<feature type="domain" description="Laminin EGF-like" evidence="12">
    <location>
        <begin position="286"/>
        <end position="335"/>
    </location>
</feature>
<keyword evidence="4" id="KW-0272">Extracellular matrix</keyword>
<dbReference type="PANTHER" id="PTHR10574:SF406">
    <property type="entry name" value="LAMININ SUBUNIT ALPHA 5"/>
    <property type="match status" value="1"/>
</dbReference>
<evidence type="ECO:0000256" key="3">
    <source>
        <dbReference type="ARBA" id="ARBA00022737"/>
    </source>
</evidence>
<keyword evidence="10" id="KW-0472">Membrane</keyword>
<dbReference type="Pfam" id="PF24973">
    <property type="entry name" value="EGF_LMN_ATRN"/>
    <property type="match status" value="1"/>
</dbReference>
<dbReference type="GO" id="GO:0009887">
    <property type="term" value="P:animal organ morphogenesis"/>
    <property type="evidence" value="ECO:0007669"/>
    <property type="project" value="TreeGrafter"/>
</dbReference>
<dbReference type="AlphaFoldDB" id="A0A9D3Q3U9"/>
<dbReference type="FunFam" id="2.10.25.10:FF:000051">
    <property type="entry name" value="Laminin subunit alpha 4"/>
    <property type="match status" value="1"/>
</dbReference>
<dbReference type="PANTHER" id="PTHR10574">
    <property type="entry name" value="NETRIN/LAMININ-RELATED"/>
    <property type="match status" value="1"/>
</dbReference>
<dbReference type="InterPro" id="IPR002049">
    <property type="entry name" value="LE_dom"/>
</dbReference>
<dbReference type="FunFam" id="2.10.25.10:FF:000067">
    <property type="entry name" value="Laminin subunit gamma 1"/>
    <property type="match status" value="1"/>
</dbReference>
<comment type="caution">
    <text evidence="13">The sequence shown here is derived from an EMBL/GenBank/DDBJ whole genome shotgun (WGS) entry which is preliminary data.</text>
</comment>
<keyword evidence="7 8" id="KW-0424">Laminin EGF-like domain</keyword>
<protein>
    <recommendedName>
        <fullName evidence="12">Laminin EGF-like domain-containing protein</fullName>
    </recommendedName>
</protein>
<dbReference type="InterPro" id="IPR000742">
    <property type="entry name" value="EGF"/>
</dbReference>
<feature type="compositionally biased region" description="Low complexity" evidence="9">
    <location>
        <begin position="451"/>
        <end position="469"/>
    </location>
</feature>
<reference evidence="13" key="1">
    <citation type="submission" date="2021-01" db="EMBL/GenBank/DDBJ databases">
        <authorList>
            <person name="Zahm M."/>
            <person name="Roques C."/>
            <person name="Cabau C."/>
            <person name="Klopp C."/>
            <person name="Donnadieu C."/>
            <person name="Jouanno E."/>
            <person name="Lampietro C."/>
            <person name="Louis A."/>
            <person name="Herpin A."/>
            <person name="Echchiki A."/>
            <person name="Berthelot C."/>
            <person name="Parey E."/>
            <person name="Roest-Crollius H."/>
            <person name="Braasch I."/>
            <person name="Postlethwait J."/>
            <person name="Bobe J."/>
            <person name="Montfort J."/>
            <person name="Bouchez O."/>
            <person name="Begum T."/>
            <person name="Mejri S."/>
            <person name="Adams A."/>
            <person name="Chen W.-J."/>
            <person name="Guiguen Y."/>
        </authorList>
    </citation>
    <scope>NUCLEOTIDE SEQUENCE</scope>
    <source>
        <strain evidence="13">YG-15Mar2019-1</strain>
        <tissue evidence="13">Brain</tissue>
    </source>
</reference>
<accession>A0A9D3Q3U9</accession>
<evidence type="ECO:0000256" key="11">
    <source>
        <dbReference type="SAM" id="SignalP"/>
    </source>
</evidence>
<evidence type="ECO:0000259" key="12">
    <source>
        <dbReference type="PROSITE" id="PS50027"/>
    </source>
</evidence>
<dbReference type="Proteomes" id="UP001046870">
    <property type="component" value="Chromosome 6"/>
</dbReference>
<evidence type="ECO:0000256" key="2">
    <source>
        <dbReference type="ARBA" id="ARBA00022729"/>
    </source>
</evidence>
<sequence>MSSMKCRAVVMFVPPALEFVLFLCTIGLSEAAPRINAKDASPAGRHPRAVSKTISELQNTSMPNHLPEEKFGDGTIAVLTPATATTVATRTSVSTQQSATTITLSATTAPLKTVEPITKTRDVAANTKAITEMDSVLTTYIESSTLLSTTALSTVETQQTKVSSVTNSWFTEDSAPPIATTTESGQELSCNCSGEGVQDPYECDGATGQCSCLEGYTGLQCEDCEEGHFSNGSTGCLPCGCDSYGAIDDHCDSSGACACKPGVFGPKCDDCHPGFFRFSSTGCQPCQCNNHSNDCHPQSGICLDCQGNTEGPNCQECRKGFYRRPGAAPTDTCLACPCSNVTSTGSCYVDSSGHPVCDKCKPEYQGLTCSVCRDGFYSSDGLCLRCECNGNADPLASPRLCHPETGHCLSCANNTAGPHCEVCAPGFSGDALAHTCTPTAVRVLPTVELRTTTTSPTTPPSGSTMVSTTANSTRHMTTPTTQTLLTSLGSPTDNTTATVSEVSWTQFNVIILAVIIVVVVLLMGAAGGVYTYREYQNRKLNAPFWTIELKEDNISFSSYHDSIPNADVSGLLEDEASEAAPNGQLALTTPINMYKP</sequence>
<feature type="chain" id="PRO_5038887861" description="Laminin EGF-like domain-containing protein" evidence="11">
    <location>
        <begin position="32"/>
        <end position="596"/>
    </location>
</feature>
<feature type="disulfide bond" evidence="8">
    <location>
        <begin position="305"/>
        <end position="314"/>
    </location>
</feature>
<feature type="domain" description="Laminin EGF-like" evidence="12">
    <location>
        <begin position="190"/>
        <end position="238"/>
    </location>
</feature>
<comment type="subcellular location">
    <subcellularLocation>
        <location evidence="1">Secreted</location>
        <location evidence="1">Extracellular space</location>
        <location evidence="1">Extracellular matrix</location>
        <location evidence="1">Basement membrane</location>
    </subcellularLocation>
</comment>
<feature type="domain" description="Laminin EGF-like" evidence="12">
    <location>
        <begin position="239"/>
        <end position="285"/>
    </location>
</feature>
<keyword evidence="3" id="KW-0677">Repeat</keyword>
<proteinExistence type="predicted"/>
<name>A0A9D3Q3U9_MEGAT</name>
<keyword evidence="5 8" id="KW-1015">Disulfide bond</keyword>
<dbReference type="InterPro" id="IPR056863">
    <property type="entry name" value="LMN_ATRN_NET-like_EGF"/>
</dbReference>
<keyword evidence="14" id="KW-1185">Reference proteome</keyword>
<evidence type="ECO:0000256" key="4">
    <source>
        <dbReference type="ARBA" id="ARBA00022869"/>
    </source>
</evidence>
<feature type="region of interest" description="Disordered" evidence="9">
    <location>
        <begin position="451"/>
        <end position="477"/>
    </location>
</feature>
<evidence type="ECO:0000256" key="7">
    <source>
        <dbReference type="ARBA" id="ARBA00023292"/>
    </source>
</evidence>
<evidence type="ECO:0000256" key="9">
    <source>
        <dbReference type="SAM" id="MobiDB-lite"/>
    </source>
</evidence>
<evidence type="ECO:0000256" key="8">
    <source>
        <dbReference type="PROSITE-ProRule" id="PRU00460"/>
    </source>
</evidence>
<feature type="disulfide bond" evidence="8">
    <location>
        <begin position="239"/>
        <end position="251"/>
    </location>
</feature>
<keyword evidence="10" id="KW-0812">Transmembrane</keyword>